<feature type="domain" description="Pyrroline-5-carboxylate reductase catalytic N-terminal" evidence="7">
    <location>
        <begin position="10"/>
        <end position="103"/>
    </location>
</feature>
<keyword evidence="4" id="KW-0641">Proline biosynthesis</keyword>
<dbReference type="NCBIfam" id="TIGR00112">
    <property type="entry name" value="proC"/>
    <property type="match status" value="1"/>
</dbReference>
<comment type="function">
    <text evidence="4">Catalyzes the reduction of 1-pyrroline-5-carboxylate (PCA) to L-proline.</text>
</comment>
<evidence type="ECO:0000256" key="5">
    <source>
        <dbReference type="NCBIfam" id="TIGR00112"/>
    </source>
</evidence>
<dbReference type="GO" id="GO:0005737">
    <property type="term" value="C:cytoplasm"/>
    <property type="evidence" value="ECO:0007669"/>
    <property type="project" value="UniProtKB-SubCell"/>
</dbReference>
<keyword evidence="2 4" id="KW-0521">NADP</keyword>
<comment type="catalytic activity">
    <reaction evidence="4">
        <text>L-proline + NAD(+) = (S)-1-pyrroline-5-carboxylate + NADH + 2 H(+)</text>
        <dbReference type="Rhea" id="RHEA:14105"/>
        <dbReference type="ChEBI" id="CHEBI:15378"/>
        <dbReference type="ChEBI" id="CHEBI:17388"/>
        <dbReference type="ChEBI" id="CHEBI:57540"/>
        <dbReference type="ChEBI" id="CHEBI:57945"/>
        <dbReference type="ChEBI" id="CHEBI:60039"/>
        <dbReference type="EC" id="1.5.1.2"/>
    </reaction>
</comment>
<proteinExistence type="inferred from homology"/>
<dbReference type="EMBL" id="RAWG01000091">
    <property type="protein sequence ID" value="RKH42227.1"/>
    <property type="molecule type" value="Genomic_DNA"/>
</dbReference>
<dbReference type="Proteomes" id="UP000273405">
    <property type="component" value="Unassembled WGS sequence"/>
</dbReference>
<dbReference type="GO" id="GO:0055129">
    <property type="term" value="P:L-proline biosynthetic process"/>
    <property type="evidence" value="ECO:0007669"/>
    <property type="project" value="UniProtKB-UniRule"/>
</dbReference>
<evidence type="ECO:0000256" key="4">
    <source>
        <dbReference type="HAMAP-Rule" id="MF_01925"/>
    </source>
</evidence>
<name>A0A3A8NCY7_9BACT</name>
<dbReference type="InterPro" id="IPR036291">
    <property type="entry name" value="NAD(P)-bd_dom_sf"/>
</dbReference>
<dbReference type="InterPro" id="IPR029036">
    <property type="entry name" value="P5CR_dimer"/>
</dbReference>
<dbReference type="InterPro" id="IPR000304">
    <property type="entry name" value="Pyrroline-COOH_reductase"/>
</dbReference>
<evidence type="ECO:0000313" key="9">
    <source>
        <dbReference type="EMBL" id="RKH42227.1"/>
    </source>
</evidence>
<reference evidence="10" key="1">
    <citation type="submission" date="2018-09" db="EMBL/GenBank/DDBJ databases">
        <authorList>
            <person name="Livingstone P.G."/>
            <person name="Whitworth D.E."/>
        </authorList>
    </citation>
    <scope>NUCLEOTIDE SEQUENCE [LARGE SCALE GENOMIC DNA]</scope>
    <source>
        <strain evidence="10">CA040B</strain>
    </source>
</reference>
<evidence type="ECO:0000313" key="10">
    <source>
        <dbReference type="Proteomes" id="UP000273405"/>
    </source>
</evidence>
<dbReference type="FunFam" id="1.10.3730.10:FF:000001">
    <property type="entry name" value="Pyrroline-5-carboxylate reductase"/>
    <property type="match status" value="1"/>
</dbReference>
<comment type="similarity">
    <text evidence="1 4">Belongs to the pyrroline-5-carboxylate reductase family.</text>
</comment>
<feature type="binding site" evidence="6">
    <location>
        <position position="62"/>
    </location>
    <ligand>
        <name>NADPH</name>
        <dbReference type="ChEBI" id="CHEBI:57783"/>
    </ligand>
</feature>
<keyword evidence="4" id="KW-0028">Amino-acid biosynthesis</keyword>
<dbReference type="InterPro" id="IPR028939">
    <property type="entry name" value="P5C_Rdtase_cat_N"/>
</dbReference>
<dbReference type="AlphaFoldDB" id="A0A3A8NCY7"/>
<dbReference type="PANTHER" id="PTHR11645">
    <property type="entry name" value="PYRROLINE-5-CARBOXYLATE REDUCTASE"/>
    <property type="match status" value="1"/>
</dbReference>
<protein>
    <recommendedName>
        <fullName evidence="4 5">Pyrroline-5-carboxylate reductase</fullName>
        <shortName evidence="4">P5C reductase</shortName>
        <shortName evidence="4">P5CR</shortName>
        <ecNumber evidence="4 5">1.5.1.2</ecNumber>
    </recommendedName>
    <alternativeName>
        <fullName evidence="4">PCA reductase</fullName>
    </alternativeName>
</protein>
<feature type="domain" description="Pyrroline-5-carboxylate reductase dimerisation" evidence="8">
    <location>
        <begin position="167"/>
        <end position="270"/>
    </location>
</feature>
<dbReference type="RefSeq" id="WP_120626183.1">
    <property type="nucleotide sequence ID" value="NZ_RAWG01000091.1"/>
</dbReference>
<keyword evidence="3 4" id="KW-0560">Oxidoreductase</keyword>
<dbReference type="Pfam" id="PF03807">
    <property type="entry name" value="F420_oxidored"/>
    <property type="match status" value="1"/>
</dbReference>
<dbReference type="OrthoDB" id="9805754at2"/>
<sequence length="290" mass="29341">MVSHPVPAPIVLLGGGKLAEAIIKGLLRSGNVRASDLRVTVRRPERGEELRSRHGVQVLTDNAQAVRGAAVVLLSVRQAQMAELMACIFPALEAGQVVVSLSADVRLAQLEAALPAGVSILRAIPPTPVGVGAGVTPITAGSRMTESARRVTDALFAALGRPLWVSEEELTVCTGVSGTGPAYVFRFVEALAQAAMAHGMGAAEAAALAEGTLIGAAKLLAEPGATTSGLIAQVATPGGITVAGLEALEAHGLSRAVGEAVTVAIQRAKERADASARSAQSGAEAHSAPK</sequence>
<comment type="catalytic activity">
    <reaction evidence="4">
        <text>L-proline + NADP(+) = (S)-1-pyrroline-5-carboxylate + NADPH + 2 H(+)</text>
        <dbReference type="Rhea" id="RHEA:14109"/>
        <dbReference type="ChEBI" id="CHEBI:15378"/>
        <dbReference type="ChEBI" id="CHEBI:17388"/>
        <dbReference type="ChEBI" id="CHEBI:57783"/>
        <dbReference type="ChEBI" id="CHEBI:58349"/>
        <dbReference type="ChEBI" id="CHEBI:60039"/>
        <dbReference type="EC" id="1.5.1.2"/>
    </reaction>
</comment>
<dbReference type="PANTHER" id="PTHR11645:SF0">
    <property type="entry name" value="PYRROLINE-5-CARBOXYLATE REDUCTASE 3"/>
    <property type="match status" value="1"/>
</dbReference>
<dbReference type="SUPFAM" id="SSF51735">
    <property type="entry name" value="NAD(P)-binding Rossmann-fold domains"/>
    <property type="match status" value="1"/>
</dbReference>
<feature type="binding site" evidence="6">
    <location>
        <begin position="13"/>
        <end position="18"/>
    </location>
    <ligand>
        <name>NADP(+)</name>
        <dbReference type="ChEBI" id="CHEBI:58349"/>
    </ligand>
</feature>
<dbReference type="UniPathway" id="UPA00098">
    <property type="reaction ID" value="UER00361"/>
</dbReference>
<comment type="pathway">
    <text evidence="4">Amino-acid biosynthesis; L-proline biosynthesis; L-proline from L-glutamate 5-semialdehyde: step 1/1.</text>
</comment>
<evidence type="ECO:0000259" key="7">
    <source>
        <dbReference type="Pfam" id="PF03807"/>
    </source>
</evidence>
<dbReference type="Pfam" id="PF14748">
    <property type="entry name" value="P5CR_dimer"/>
    <property type="match status" value="1"/>
</dbReference>
<comment type="caution">
    <text evidence="9">The sequence shown here is derived from an EMBL/GenBank/DDBJ whole genome shotgun (WGS) entry which is preliminary data.</text>
</comment>
<accession>A0A3A8NCY7</accession>
<dbReference type="PIRSF" id="PIRSF000193">
    <property type="entry name" value="Pyrrol-5-carb_rd"/>
    <property type="match status" value="1"/>
</dbReference>
<dbReference type="EC" id="1.5.1.2" evidence="4 5"/>
<dbReference type="SUPFAM" id="SSF48179">
    <property type="entry name" value="6-phosphogluconate dehydrogenase C-terminal domain-like"/>
    <property type="match status" value="1"/>
</dbReference>
<dbReference type="HAMAP" id="MF_01925">
    <property type="entry name" value="P5C_reductase"/>
    <property type="match status" value="1"/>
</dbReference>
<evidence type="ECO:0000256" key="6">
    <source>
        <dbReference type="PIRSR" id="PIRSR000193-1"/>
    </source>
</evidence>
<keyword evidence="4" id="KW-0963">Cytoplasm</keyword>
<evidence type="ECO:0000256" key="3">
    <source>
        <dbReference type="ARBA" id="ARBA00023002"/>
    </source>
</evidence>
<keyword evidence="10" id="KW-1185">Reference proteome</keyword>
<dbReference type="Gene3D" id="3.40.50.720">
    <property type="entry name" value="NAD(P)-binding Rossmann-like Domain"/>
    <property type="match status" value="1"/>
</dbReference>
<evidence type="ECO:0000259" key="8">
    <source>
        <dbReference type="Pfam" id="PF14748"/>
    </source>
</evidence>
<organism evidence="9 10">
    <name type="scientific">Corallococcus sicarius</name>
    <dbReference type="NCBI Taxonomy" id="2316726"/>
    <lineage>
        <taxon>Bacteria</taxon>
        <taxon>Pseudomonadati</taxon>
        <taxon>Myxococcota</taxon>
        <taxon>Myxococcia</taxon>
        <taxon>Myxococcales</taxon>
        <taxon>Cystobacterineae</taxon>
        <taxon>Myxococcaceae</taxon>
        <taxon>Corallococcus</taxon>
    </lineage>
</organism>
<evidence type="ECO:0000256" key="2">
    <source>
        <dbReference type="ARBA" id="ARBA00022857"/>
    </source>
</evidence>
<dbReference type="InterPro" id="IPR008927">
    <property type="entry name" value="6-PGluconate_DH-like_C_sf"/>
</dbReference>
<dbReference type="GO" id="GO:0004735">
    <property type="term" value="F:pyrroline-5-carboxylate reductase activity"/>
    <property type="evidence" value="ECO:0007669"/>
    <property type="project" value="UniProtKB-UniRule"/>
</dbReference>
<comment type="subcellular location">
    <subcellularLocation>
        <location evidence="4">Cytoplasm</location>
    </subcellularLocation>
</comment>
<dbReference type="Gene3D" id="1.10.3730.10">
    <property type="entry name" value="ProC C-terminal domain-like"/>
    <property type="match status" value="1"/>
</dbReference>
<evidence type="ECO:0000256" key="1">
    <source>
        <dbReference type="ARBA" id="ARBA00005525"/>
    </source>
</evidence>
<gene>
    <name evidence="4 9" type="primary">proC</name>
    <name evidence="9" type="ORF">D7X12_16300</name>
</gene>